<feature type="non-terminal residue" evidence="1">
    <location>
        <position position="61"/>
    </location>
</feature>
<dbReference type="EMBL" id="CAXIEN010000066">
    <property type="protein sequence ID" value="CAL1273179.1"/>
    <property type="molecule type" value="Genomic_DNA"/>
</dbReference>
<dbReference type="AlphaFoldDB" id="A0AAV1ZMY9"/>
<keyword evidence="2" id="KW-1185">Reference proteome</keyword>
<accession>A0AAV1ZMY9</accession>
<comment type="caution">
    <text evidence="1">The sequence shown here is derived from an EMBL/GenBank/DDBJ whole genome shotgun (WGS) entry which is preliminary data.</text>
</comment>
<proteinExistence type="predicted"/>
<gene>
    <name evidence="1" type="ORF">LARSCL_LOCUS6747</name>
</gene>
<sequence length="61" mass="6719">MLIGSQIPHLTLSFRTHALLEPYLSFSGLSWESSPRPDITIQLSPTPVMISASSLPILVDR</sequence>
<evidence type="ECO:0000313" key="2">
    <source>
        <dbReference type="Proteomes" id="UP001497382"/>
    </source>
</evidence>
<organism evidence="1 2">
    <name type="scientific">Larinioides sclopetarius</name>
    <dbReference type="NCBI Taxonomy" id="280406"/>
    <lineage>
        <taxon>Eukaryota</taxon>
        <taxon>Metazoa</taxon>
        <taxon>Ecdysozoa</taxon>
        <taxon>Arthropoda</taxon>
        <taxon>Chelicerata</taxon>
        <taxon>Arachnida</taxon>
        <taxon>Araneae</taxon>
        <taxon>Araneomorphae</taxon>
        <taxon>Entelegynae</taxon>
        <taxon>Araneoidea</taxon>
        <taxon>Araneidae</taxon>
        <taxon>Larinioides</taxon>
    </lineage>
</organism>
<protein>
    <submittedName>
        <fullName evidence="1">Uncharacterized protein</fullName>
    </submittedName>
</protein>
<reference evidence="1 2" key="1">
    <citation type="submission" date="2024-04" db="EMBL/GenBank/DDBJ databases">
        <authorList>
            <person name="Rising A."/>
            <person name="Reimegard J."/>
            <person name="Sonavane S."/>
            <person name="Akerstrom W."/>
            <person name="Nylinder S."/>
            <person name="Hedman E."/>
            <person name="Kallberg Y."/>
        </authorList>
    </citation>
    <scope>NUCLEOTIDE SEQUENCE [LARGE SCALE GENOMIC DNA]</scope>
</reference>
<dbReference type="Proteomes" id="UP001497382">
    <property type="component" value="Unassembled WGS sequence"/>
</dbReference>
<evidence type="ECO:0000313" key="1">
    <source>
        <dbReference type="EMBL" id="CAL1273179.1"/>
    </source>
</evidence>
<name>A0AAV1ZMY9_9ARAC</name>